<gene>
    <name evidence="1" type="ORF">DRJ31_07945</name>
</gene>
<evidence type="ECO:0000313" key="2">
    <source>
        <dbReference type="Proteomes" id="UP000278475"/>
    </source>
</evidence>
<accession>A0A497ENH7</accession>
<dbReference type="AlphaFoldDB" id="A0A497ENH7"/>
<sequence length="121" mass="13096">MDVEDAIIAYNYCERIKSELLILLNLVEEAFNIEGAAAEGAKRIVLSFLNALMGEVRIAVAAVGGERFSEVEAYLMKCLESFKLGRGEDVREHIGESVSVVATVCQQATDLLKSAGLLKGC</sequence>
<reference evidence="1 2" key="1">
    <citation type="submission" date="2018-06" db="EMBL/GenBank/DDBJ databases">
        <title>Extensive metabolic versatility and redundancy in microbially diverse, dynamic hydrothermal sediments.</title>
        <authorList>
            <person name="Dombrowski N."/>
            <person name="Teske A."/>
            <person name="Baker B.J."/>
        </authorList>
    </citation>
    <scope>NUCLEOTIDE SEQUENCE [LARGE SCALE GENOMIC DNA]</scope>
    <source>
        <strain evidence="1">B66_G16</strain>
    </source>
</reference>
<comment type="caution">
    <text evidence="1">The sequence shown here is derived from an EMBL/GenBank/DDBJ whole genome shotgun (WGS) entry which is preliminary data.</text>
</comment>
<dbReference type="EMBL" id="QMQV01000092">
    <property type="protein sequence ID" value="RLE48047.1"/>
    <property type="molecule type" value="Genomic_DNA"/>
</dbReference>
<dbReference type="Proteomes" id="UP000278475">
    <property type="component" value="Unassembled WGS sequence"/>
</dbReference>
<evidence type="ECO:0008006" key="3">
    <source>
        <dbReference type="Google" id="ProtNLM"/>
    </source>
</evidence>
<proteinExistence type="predicted"/>
<name>A0A497ENH7_9CREN</name>
<organism evidence="1 2">
    <name type="scientific">Thermoproteota archaeon</name>
    <dbReference type="NCBI Taxonomy" id="2056631"/>
    <lineage>
        <taxon>Archaea</taxon>
        <taxon>Thermoproteota</taxon>
    </lineage>
</organism>
<evidence type="ECO:0000313" key="1">
    <source>
        <dbReference type="EMBL" id="RLE48047.1"/>
    </source>
</evidence>
<protein>
    <recommendedName>
        <fullName evidence="3">HPt domain-containing protein</fullName>
    </recommendedName>
</protein>